<evidence type="ECO:0000256" key="11">
    <source>
        <dbReference type="ARBA" id="ARBA00075328"/>
    </source>
</evidence>
<accession>A0A2S7SRR2</accession>
<keyword evidence="3" id="KW-0547">Nucleotide-binding</keyword>
<feature type="domain" description="Rhodanese" evidence="13">
    <location>
        <begin position="267"/>
        <end position="347"/>
    </location>
</feature>
<evidence type="ECO:0000259" key="13">
    <source>
        <dbReference type="PROSITE" id="PS50206"/>
    </source>
</evidence>
<evidence type="ECO:0000256" key="2">
    <source>
        <dbReference type="ARBA" id="ARBA00022679"/>
    </source>
</evidence>
<comment type="caution">
    <text evidence="14">The sequence shown here is derived from an EMBL/GenBank/DDBJ whole genome shotgun (WGS) entry which is preliminary data.</text>
</comment>
<sequence>MQQDLSRYSCQINLPGFGATTQQLLQKARVLIVGAGGLGCPAAQYIVAAGVGTVGIADYDVISAGNLHRQILYKSNEVGLKKAEIACQSLRQQNPGINVVMHDIRITDENVMEVIRRYDLVLDGTDNFETRYLLNDACVLWGIPLIQGAIYQYEGHVAIWNAPNADGTRSPHYRDIFPQVNAAQVPNCTEGGVFPTLAGIIGSMMANETLKCITQAGETLIGKMLVFDALTLQSRIVKTGTVSKFVINGLAAATKVNTLSHEQLRANGSSYLLVDVRGKDEHNAFNIGGINIPVEHIAAIKEHLLGNKRIVLYCASGRRSAEGAKAIKTLFNAEVYSLEGGIKDLQK</sequence>
<dbReference type="InterPro" id="IPR045886">
    <property type="entry name" value="ThiF/MoeB/HesA"/>
</dbReference>
<evidence type="ECO:0000256" key="7">
    <source>
        <dbReference type="ARBA" id="ARBA00063809"/>
    </source>
</evidence>
<evidence type="ECO:0000256" key="12">
    <source>
        <dbReference type="ARBA" id="ARBA00078531"/>
    </source>
</evidence>
<evidence type="ECO:0000313" key="15">
    <source>
        <dbReference type="Proteomes" id="UP000239872"/>
    </source>
</evidence>
<dbReference type="EMBL" id="PPSL01000006">
    <property type="protein sequence ID" value="PQJ09295.1"/>
    <property type="molecule type" value="Genomic_DNA"/>
</dbReference>
<dbReference type="GO" id="GO:0005737">
    <property type="term" value="C:cytoplasm"/>
    <property type="evidence" value="ECO:0007669"/>
    <property type="project" value="TreeGrafter"/>
</dbReference>
<keyword evidence="15" id="KW-1185">Reference proteome</keyword>
<proteinExistence type="inferred from homology"/>
<evidence type="ECO:0000256" key="4">
    <source>
        <dbReference type="ARBA" id="ARBA00022840"/>
    </source>
</evidence>
<dbReference type="GO" id="GO:0008641">
    <property type="term" value="F:ubiquitin-like modifier activating enzyme activity"/>
    <property type="evidence" value="ECO:0007669"/>
    <property type="project" value="InterPro"/>
</dbReference>
<evidence type="ECO:0000256" key="1">
    <source>
        <dbReference type="ARBA" id="ARBA00009919"/>
    </source>
</evidence>
<dbReference type="CDD" id="cd00757">
    <property type="entry name" value="ThiF_MoeB_HesA_family"/>
    <property type="match status" value="1"/>
</dbReference>
<evidence type="ECO:0000256" key="3">
    <source>
        <dbReference type="ARBA" id="ARBA00022741"/>
    </source>
</evidence>
<dbReference type="InterPro" id="IPR000594">
    <property type="entry name" value="ThiF_NAD_FAD-bd"/>
</dbReference>
<name>A0A2S7SRR2_9BACT</name>
<evidence type="ECO:0000256" key="5">
    <source>
        <dbReference type="ARBA" id="ARBA00052218"/>
    </source>
</evidence>
<organism evidence="14 15">
    <name type="scientific">Flavipsychrobacter stenotrophus</name>
    <dbReference type="NCBI Taxonomy" id="2077091"/>
    <lineage>
        <taxon>Bacteria</taxon>
        <taxon>Pseudomonadati</taxon>
        <taxon>Bacteroidota</taxon>
        <taxon>Chitinophagia</taxon>
        <taxon>Chitinophagales</taxon>
        <taxon>Chitinophagaceae</taxon>
        <taxon>Flavipsychrobacter</taxon>
    </lineage>
</organism>
<dbReference type="Pfam" id="PF00899">
    <property type="entry name" value="ThiF"/>
    <property type="match status" value="1"/>
</dbReference>
<evidence type="ECO:0000256" key="9">
    <source>
        <dbReference type="ARBA" id="ARBA00073635"/>
    </source>
</evidence>
<dbReference type="Pfam" id="PF00581">
    <property type="entry name" value="Rhodanese"/>
    <property type="match status" value="1"/>
</dbReference>
<evidence type="ECO:0000313" key="14">
    <source>
        <dbReference type="EMBL" id="PQJ09295.1"/>
    </source>
</evidence>
<reference evidence="14 15" key="1">
    <citation type="submission" date="2018-01" db="EMBL/GenBank/DDBJ databases">
        <title>A novel member of the phylum Bacteroidetes isolated from glacier ice.</title>
        <authorList>
            <person name="Liu Q."/>
            <person name="Xin Y.-H."/>
        </authorList>
    </citation>
    <scope>NUCLEOTIDE SEQUENCE [LARGE SCALE GENOMIC DNA]</scope>
    <source>
        <strain evidence="14 15">RB1R16</strain>
    </source>
</reference>
<dbReference type="AlphaFoldDB" id="A0A2S7SRR2"/>
<evidence type="ECO:0000256" key="8">
    <source>
        <dbReference type="ARBA" id="ARBA00066884"/>
    </source>
</evidence>
<comment type="function">
    <text evidence="6">Catalyzes the adenylation by ATP of the carboxyl group of the C-terminal glycine of sulfur carrier protein MoaD.</text>
</comment>
<dbReference type="EC" id="2.7.7.80" evidence="8"/>
<comment type="subunit">
    <text evidence="7">Homodimer. Forms a stable heterotetrameric complex of 2 MoeB and 2 MoaD during adenylation of MoaD.</text>
</comment>
<dbReference type="InterPro" id="IPR036873">
    <property type="entry name" value="Rhodanese-like_dom_sf"/>
</dbReference>
<gene>
    <name evidence="14" type="ORF">CJD36_018780</name>
</gene>
<dbReference type="RefSeq" id="WP_105040745.1">
    <property type="nucleotide sequence ID" value="NZ_PPSL01000006.1"/>
</dbReference>
<keyword evidence="4" id="KW-0067">ATP-binding</keyword>
<comment type="similarity">
    <text evidence="1">Belongs to the HesA/MoeB/ThiF family.</text>
</comment>
<dbReference type="GO" id="GO:0005524">
    <property type="term" value="F:ATP binding"/>
    <property type="evidence" value="ECO:0007669"/>
    <property type="project" value="UniProtKB-KW"/>
</dbReference>
<protein>
    <recommendedName>
        <fullName evidence="9">Molybdopterin-synthase adenylyltransferase</fullName>
        <ecNumber evidence="8">2.7.7.80</ecNumber>
    </recommendedName>
    <alternativeName>
        <fullName evidence="12">MoaD protein adenylase</fullName>
    </alternativeName>
    <alternativeName>
        <fullName evidence="10">Molybdopterin-converting factor subunit 1 adenylase</fullName>
    </alternativeName>
    <alternativeName>
        <fullName evidence="11">Sulfur carrier protein MoaD adenylyltransferase</fullName>
    </alternativeName>
</protein>
<dbReference type="FunFam" id="3.40.50.720:FF:000033">
    <property type="entry name" value="Adenylyltransferase and sulfurtransferase MOCS3"/>
    <property type="match status" value="1"/>
</dbReference>
<dbReference type="CDD" id="cd00158">
    <property type="entry name" value="RHOD"/>
    <property type="match status" value="1"/>
</dbReference>
<dbReference type="OrthoDB" id="9804286at2"/>
<comment type="catalytic activity">
    <reaction evidence="5">
        <text>[molybdopterin-synthase sulfur-carrier protein]-C-terminal Gly-Gly + ATP + H(+) = [molybdopterin-synthase sulfur-carrier protein]-C-terminal Gly-Gly-AMP + diphosphate</text>
        <dbReference type="Rhea" id="RHEA:43616"/>
        <dbReference type="Rhea" id="RHEA-COMP:12159"/>
        <dbReference type="Rhea" id="RHEA-COMP:12202"/>
        <dbReference type="ChEBI" id="CHEBI:15378"/>
        <dbReference type="ChEBI" id="CHEBI:30616"/>
        <dbReference type="ChEBI" id="CHEBI:33019"/>
        <dbReference type="ChEBI" id="CHEBI:90618"/>
        <dbReference type="ChEBI" id="CHEBI:90778"/>
        <dbReference type="EC" id="2.7.7.80"/>
    </reaction>
</comment>
<dbReference type="PANTHER" id="PTHR10953">
    <property type="entry name" value="UBIQUITIN-ACTIVATING ENZYME E1"/>
    <property type="match status" value="1"/>
</dbReference>
<evidence type="ECO:0000256" key="6">
    <source>
        <dbReference type="ARBA" id="ARBA00055169"/>
    </source>
</evidence>
<dbReference type="PANTHER" id="PTHR10953:SF102">
    <property type="entry name" value="ADENYLYLTRANSFERASE AND SULFURTRANSFERASE MOCS3"/>
    <property type="match status" value="1"/>
</dbReference>
<keyword evidence="2" id="KW-0808">Transferase</keyword>
<dbReference type="GO" id="GO:0004792">
    <property type="term" value="F:thiosulfate-cyanide sulfurtransferase activity"/>
    <property type="evidence" value="ECO:0007669"/>
    <property type="project" value="TreeGrafter"/>
</dbReference>
<dbReference type="Gene3D" id="3.40.50.720">
    <property type="entry name" value="NAD(P)-binding Rossmann-like Domain"/>
    <property type="match status" value="1"/>
</dbReference>
<dbReference type="SUPFAM" id="SSF69572">
    <property type="entry name" value="Activating enzymes of the ubiquitin-like proteins"/>
    <property type="match status" value="1"/>
</dbReference>
<dbReference type="Gene3D" id="3.40.250.10">
    <property type="entry name" value="Rhodanese-like domain"/>
    <property type="match status" value="1"/>
</dbReference>
<dbReference type="PROSITE" id="PS50206">
    <property type="entry name" value="RHODANESE_3"/>
    <property type="match status" value="1"/>
</dbReference>
<dbReference type="InterPro" id="IPR001763">
    <property type="entry name" value="Rhodanese-like_dom"/>
</dbReference>
<dbReference type="Proteomes" id="UP000239872">
    <property type="component" value="Unassembled WGS sequence"/>
</dbReference>
<dbReference type="InterPro" id="IPR035985">
    <property type="entry name" value="Ubiquitin-activating_enz"/>
</dbReference>
<evidence type="ECO:0000256" key="10">
    <source>
        <dbReference type="ARBA" id="ARBA00075110"/>
    </source>
</evidence>
<dbReference type="GO" id="GO:0061605">
    <property type="term" value="F:molybdopterin-synthase adenylyltransferase activity"/>
    <property type="evidence" value="ECO:0007669"/>
    <property type="project" value="UniProtKB-EC"/>
</dbReference>